<evidence type="ECO:0000256" key="3">
    <source>
        <dbReference type="ARBA" id="ARBA00005225"/>
    </source>
</evidence>
<dbReference type="InterPro" id="IPR004566">
    <property type="entry name" value="PanK"/>
</dbReference>
<evidence type="ECO:0000256" key="14">
    <source>
        <dbReference type="HAMAP-Rule" id="MF_00215"/>
    </source>
</evidence>
<evidence type="ECO:0000256" key="1">
    <source>
        <dbReference type="ARBA" id="ARBA00001206"/>
    </source>
</evidence>
<comment type="similarity">
    <text evidence="4 14 15">Belongs to the prokaryotic pantothenate kinase family.</text>
</comment>
<dbReference type="GO" id="GO:0015937">
    <property type="term" value="P:coenzyme A biosynthetic process"/>
    <property type="evidence" value="ECO:0007669"/>
    <property type="project" value="UniProtKB-UniRule"/>
</dbReference>
<dbReference type="PIRSF" id="PIRSF000545">
    <property type="entry name" value="Pantothenate_kin"/>
    <property type="match status" value="1"/>
</dbReference>
<evidence type="ECO:0000256" key="2">
    <source>
        <dbReference type="ARBA" id="ARBA00004496"/>
    </source>
</evidence>
<protein>
    <recommendedName>
        <fullName evidence="6 14">Pantothenate kinase</fullName>
        <ecNumber evidence="5 14">2.7.1.33</ecNumber>
    </recommendedName>
    <alternativeName>
        <fullName evidence="13 14">Pantothenic acid kinase</fullName>
    </alternativeName>
</protein>
<feature type="domain" description="Phosphoribulokinase/uridine kinase" evidence="16">
    <location>
        <begin position="126"/>
        <end position="269"/>
    </location>
</feature>
<dbReference type="AlphaFoldDB" id="A0A1T4T4G2"/>
<dbReference type="CDD" id="cd02025">
    <property type="entry name" value="PanK"/>
    <property type="match status" value="1"/>
</dbReference>
<keyword evidence="12 14" id="KW-0173">Coenzyme A biosynthesis</keyword>
<dbReference type="InterPro" id="IPR006083">
    <property type="entry name" value="PRK/URK"/>
</dbReference>
<dbReference type="OrthoDB" id="1550976at2"/>
<dbReference type="InterPro" id="IPR027417">
    <property type="entry name" value="P-loop_NTPase"/>
</dbReference>
<evidence type="ECO:0000313" key="18">
    <source>
        <dbReference type="Proteomes" id="UP000190135"/>
    </source>
</evidence>
<dbReference type="Gene3D" id="3.40.50.300">
    <property type="entry name" value="P-loop containing nucleotide triphosphate hydrolases"/>
    <property type="match status" value="1"/>
</dbReference>
<dbReference type="STRING" id="1365950.SAMN05428963_1195"/>
<evidence type="ECO:0000256" key="13">
    <source>
        <dbReference type="ARBA" id="ARBA00032866"/>
    </source>
</evidence>
<dbReference type="Pfam" id="PF00485">
    <property type="entry name" value="PRK"/>
    <property type="match status" value="1"/>
</dbReference>
<dbReference type="NCBIfam" id="TIGR00554">
    <property type="entry name" value="panK_bact"/>
    <property type="match status" value="1"/>
</dbReference>
<gene>
    <name evidence="14" type="primary">coaA</name>
    <name evidence="17" type="ORF">SAMN05428963_1195</name>
</gene>
<comment type="pathway">
    <text evidence="3 14 15">Cofactor biosynthesis; coenzyme A biosynthesis; CoA from (R)-pantothenate: step 1/5.</text>
</comment>
<keyword evidence="9 14" id="KW-0547">Nucleotide-binding</keyword>
<evidence type="ECO:0000256" key="7">
    <source>
        <dbReference type="ARBA" id="ARBA00022490"/>
    </source>
</evidence>
<evidence type="ECO:0000256" key="5">
    <source>
        <dbReference type="ARBA" id="ARBA00012102"/>
    </source>
</evidence>
<evidence type="ECO:0000259" key="16">
    <source>
        <dbReference type="Pfam" id="PF00485"/>
    </source>
</evidence>
<reference evidence="17 18" key="1">
    <citation type="submission" date="2017-02" db="EMBL/GenBank/DDBJ databases">
        <authorList>
            <person name="Peterson S.W."/>
        </authorList>
    </citation>
    <scope>NUCLEOTIDE SEQUENCE [LARGE SCALE GENOMIC DNA]</scope>
    <source>
        <strain evidence="17 18">USBA 369</strain>
    </source>
</reference>
<dbReference type="GO" id="GO:0004594">
    <property type="term" value="F:pantothenate kinase activity"/>
    <property type="evidence" value="ECO:0007669"/>
    <property type="project" value="UniProtKB-UniRule"/>
</dbReference>
<comment type="subcellular location">
    <subcellularLocation>
        <location evidence="2 14 15">Cytoplasm</location>
    </subcellularLocation>
</comment>
<dbReference type="EMBL" id="FUXL01000019">
    <property type="protein sequence ID" value="SKA35394.1"/>
    <property type="molecule type" value="Genomic_DNA"/>
</dbReference>
<evidence type="ECO:0000256" key="9">
    <source>
        <dbReference type="ARBA" id="ARBA00022741"/>
    </source>
</evidence>
<keyword evidence="8 14" id="KW-0808">Transferase</keyword>
<evidence type="ECO:0000313" key="17">
    <source>
        <dbReference type="EMBL" id="SKA35394.1"/>
    </source>
</evidence>
<proteinExistence type="inferred from homology"/>
<dbReference type="GO" id="GO:0005737">
    <property type="term" value="C:cytoplasm"/>
    <property type="evidence" value="ECO:0007669"/>
    <property type="project" value="UniProtKB-SubCell"/>
</dbReference>
<dbReference type="UniPathway" id="UPA00241">
    <property type="reaction ID" value="UER00352"/>
</dbReference>
<sequence length="353" mass="40176">MIAKRRGNAIREATGEEPRIGAAGRSSRNAERLSVMDQLTPTTLSPYRFFTAEEWSHFRDGAPLTLTAEEVVRLRSLNDPIDLDEVARIYLAVSRLLYAHVEASQALFSQRQAFLGEAQTVKVPFIIGIAGSVAVGKSTTARVLKELLQRWPHSPKVDLVTTDGFLHPNEVLEAEGLMKRKGFPESYDMPAMLRFLSDIKAGVARVEAPVYSHFFYDVMPGETVVVDRPDILIFEGLNVLQVREMPKDGKVVPFVSDFFDYSIYIDAETTDIHRWYVERFMRLRKTAFMDEASFFHRYSKVSEEEAVSLAESLWNDINARNLFENILPTRPRADLILRKGPSHRIEQVALRKI</sequence>
<dbReference type="Proteomes" id="UP000190135">
    <property type="component" value="Unassembled WGS sequence"/>
</dbReference>
<evidence type="ECO:0000256" key="6">
    <source>
        <dbReference type="ARBA" id="ARBA00015080"/>
    </source>
</evidence>
<dbReference type="GO" id="GO:0005524">
    <property type="term" value="F:ATP binding"/>
    <property type="evidence" value="ECO:0007669"/>
    <property type="project" value="UniProtKB-UniRule"/>
</dbReference>
<name>A0A1T4T4G2_9HYPH</name>
<feature type="binding site" evidence="14">
    <location>
        <begin position="131"/>
        <end position="138"/>
    </location>
    <ligand>
        <name>ATP</name>
        <dbReference type="ChEBI" id="CHEBI:30616"/>
    </ligand>
</feature>
<dbReference type="PANTHER" id="PTHR10285">
    <property type="entry name" value="URIDINE KINASE"/>
    <property type="match status" value="1"/>
</dbReference>
<evidence type="ECO:0000256" key="10">
    <source>
        <dbReference type="ARBA" id="ARBA00022777"/>
    </source>
</evidence>
<evidence type="ECO:0000256" key="11">
    <source>
        <dbReference type="ARBA" id="ARBA00022840"/>
    </source>
</evidence>
<evidence type="ECO:0000256" key="12">
    <source>
        <dbReference type="ARBA" id="ARBA00022993"/>
    </source>
</evidence>
<dbReference type="SUPFAM" id="SSF52540">
    <property type="entry name" value="P-loop containing nucleoside triphosphate hydrolases"/>
    <property type="match status" value="1"/>
</dbReference>
<dbReference type="EC" id="2.7.1.33" evidence="5 14"/>
<keyword evidence="10 14" id="KW-0418">Kinase</keyword>
<dbReference type="HAMAP" id="MF_00215">
    <property type="entry name" value="Pantothen_kinase_1"/>
    <property type="match status" value="1"/>
</dbReference>
<accession>A0A1T4T4G2</accession>
<keyword evidence="18" id="KW-1185">Reference proteome</keyword>
<evidence type="ECO:0000256" key="4">
    <source>
        <dbReference type="ARBA" id="ARBA00006087"/>
    </source>
</evidence>
<keyword evidence="7 14" id="KW-0963">Cytoplasm</keyword>
<comment type="catalytic activity">
    <reaction evidence="1 14 15">
        <text>(R)-pantothenate + ATP = (R)-4'-phosphopantothenate + ADP + H(+)</text>
        <dbReference type="Rhea" id="RHEA:16373"/>
        <dbReference type="ChEBI" id="CHEBI:10986"/>
        <dbReference type="ChEBI" id="CHEBI:15378"/>
        <dbReference type="ChEBI" id="CHEBI:29032"/>
        <dbReference type="ChEBI" id="CHEBI:30616"/>
        <dbReference type="ChEBI" id="CHEBI:456216"/>
        <dbReference type="EC" id="2.7.1.33"/>
    </reaction>
</comment>
<evidence type="ECO:0000256" key="15">
    <source>
        <dbReference type="RuleBase" id="RU003530"/>
    </source>
</evidence>
<keyword evidence="11 14" id="KW-0067">ATP-binding</keyword>
<evidence type="ECO:0000256" key="8">
    <source>
        <dbReference type="ARBA" id="ARBA00022679"/>
    </source>
</evidence>
<organism evidence="17 18">
    <name type="scientific">Consotaella salsifontis</name>
    <dbReference type="NCBI Taxonomy" id="1365950"/>
    <lineage>
        <taxon>Bacteria</taxon>
        <taxon>Pseudomonadati</taxon>
        <taxon>Pseudomonadota</taxon>
        <taxon>Alphaproteobacteria</taxon>
        <taxon>Hyphomicrobiales</taxon>
        <taxon>Aurantimonadaceae</taxon>
        <taxon>Consotaella</taxon>
    </lineage>
</organism>